<organism evidence="1 2">
    <name type="scientific">Nicotiana attenuata</name>
    <name type="common">Coyote tobacco</name>
    <dbReference type="NCBI Taxonomy" id="49451"/>
    <lineage>
        <taxon>Eukaryota</taxon>
        <taxon>Viridiplantae</taxon>
        <taxon>Streptophyta</taxon>
        <taxon>Embryophyta</taxon>
        <taxon>Tracheophyta</taxon>
        <taxon>Spermatophyta</taxon>
        <taxon>Magnoliopsida</taxon>
        <taxon>eudicotyledons</taxon>
        <taxon>Gunneridae</taxon>
        <taxon>Pentapetalae</taxon>
        <taxon>asterids</taxon>
        <taxon>lamiids</taxon>
        <taxon>Solanales</taxon>
        <taxon>Solanaceae</taxon>
        <taxon>Nicotianoideae</taxon>
        <taxon>Nicotianeae</taxon>
        <taxon>Nicotiana</taxon>
    </lineage>
</organism>
<dbReference type="Proteomes" id="UP000187609">
    <property type="component" value="Unassembled WGS sequence"/>
</dbReference>
<comment type="caution">
    <text evidence="1">The sequence shown here is derived from an EMBL/GenBank/DDBJ whole genome shotgun (WGS) entry which is preliminary data.</text>
</comment>
<evidence type="ECO:0000313" key="2">
    <source>
        <dbReference type="Proteomes" id="UP000187609"/>
    </source>
</evidence>
<protein>
    <submittedName>
        <fullName evidence="1">Uncharacterized protein</fullName>
    </submittedName>
</protein>
<proteinExistence type="predicted"/>
<accession>A0A1J6ICQ0</accession>
<sequence>DVSSSANSLRYGLLISHILQVMKVNLSPYAPKIISSSDKTAIAMMGYILVEGTWFKKDKAPESTPQQGTGGIKSEAIKSSPSEQLLLMQQNIVGIKELLIYMQEQVDNIRKVTKKTGADVARLRLNLQATKRKGIRAMQDDVTKKLTKVTKDVDASYDSFCTKVINTLKCFLG</sequence>
<gene>
    <name evidence="1" type="ORF">A4A49_56514</name>
</gene>
<dbReference type="OMA" id="RASCLCA"/>
<reference evidence="1" key="1">
    <citation type="submission" date="2016-11" db="EMBL/GenBank/DDBJ databases">
        <title>The genome of Nicotiana attenuata.</title>
        <authorList>
            <person name="Xu S."/>
            <person name="Brockmoeller T."/>
            <person name="Gaquerel E."/>
            <person name="Navarro A."/>
            <person name="Kuhl H."/>
            <person name="Gase K."/>
            <person name="Ling Z."/>
            <person name="Zhou W."/>
            <person name="Kreitzer C."/>
            <person name="Stanke M."/>
            <person name="Tang H."/>
            <person name="Lyons E."/>
            <person name="Pandey P."/>
            <person name="Pandey S.P."/>
            <person name="Timmermann B."/>
            <person name="Baldwin I.T."/>
        </authorList>
    </citation>
    <scope>NUCLEOTIDE SEQUENCE [LARGE SCALE GENOMIC DNA]</scope>
    <source>
        <strain evidence="1">UT</strain>
    </source>
</reference>
<feature type="non-terminal residue" evidence="1">
    <location>
        <position position="173"/>
    </location>
</feature>
<name>A0A1J6ICQ0_NICAT</name>
<dbReference type="Gramene" id="OIT02172">
    <property type="protein sequence ID" value="OIT02172"/>
    <property type="gene ID" value="A4A49_56514"/>
</dbReference>
<keyword evidence="2" id="KW-1185">Reference proteome</keyword>
<evidence type="ECO:0000313" key="1">
    <source>
        <dbReference type="EMBL" id="OIT02172.1"/>
    </source>
</evidence>
<dbReference type="AlphaFoldDB" id="A0A1J6ICQ0"/>
<dbReference type="SMR" id="A0A1J6ICQ0"/>
<feature type="non-terminal residue" evidence="1">
    <location>
        <position position="1"/>
    </location>
</feature>
<dbReference type="EMBL" id="MJEQ01037188">
    <property type="protein sequence ID" value="OIT02172.1"/>
    <property type="molecule type" value="Genomic_DNA"/>
</dbReference>